<dbReference type="GO" id="GO:0005930">
    <property type="term" value="C:axoneme"/>
    <property type="evidence" value="ECO:0007669"/>
    <property type="project" value="TreeGrafter"/>
</dbReference>
<dbReference type="EMBL" id="AFYH01190235">
    <property type="status" value="NOT_ANNOTATED_CDS"/>
    <property type="molecule type" value="Genomic_DNA"/>
</dbReference>
<dbReference type="InterPro" id="IPR013783">
    <property type="entry name" value="Ig-like_fold"/>
</dbReference>
<dbReference type="Pfam" id="PF22544">
    <property type="entry name" value="HYDIN_VesB_CFA65-like_Ig"/>
    <property type="match status" value="1"/>
</dbReference>
<keyword evidence="3" id="KW-0963">Cytoplasm</keyword>
<dbReference type="Pfam" id="PF15780">
    <property type="entry name" value="ASH"/>
    <property type="match status" value="1"/>
</dbReference>
<sequence>ILANKGDINAIFRLIPSSTALGCCFIFTPSDGLLLPGGHQTIVITFESRILGEFHEDFVFSVEGNPEPVQVTISGCVIGPTFHFTSPSLHFGEVSFGFPSTLTCTLNNTSLVPMTFDLHVPGDGTGDPSVTSDKQVSDQRRSTWSYSKCGVKPKEFTVTPNHGTLRAQGQMDIEVTLCSNSVKNYELALVVDVQGVGEEVLTLPILARCVVPSVQVVTSEIRFGRCFLKYPYQRTVTLSNENDLPACYGVIPQEAEENLAVLFSGPQPRGIIEPHFIQAVPLVVDVQYLGEQDAVAKVAIFGSEEPPHEIHLSCIGEGPVVHVSLTKLDFGKIPVLKDASRILKLSNQSLIPAHFLAQMVRSHSYWRVEPSEGVVPPESDMVLTIVANLDDTVRFQDKIHLVIEKSQINTIPVQALGTGTTIVTDKPFAPVLNLGAHFNSEPCRYHFKLANRGRRSHQLYWMTEGFPQFCKRTQSLPGGPTVKKSKASSPALEPLCPVFMLHPMRMELHPGQTIDVVLEGATDIPKLPDNMLAPQYKPLIMKNVSPLPLNVLLSLNGPFTIFDKTGEKNPGTQKPIKLDVHEELELSVQFDPAYKEDLYTRVAEEILTIQYLEHPHTDYVALWGEVHFPNLHFESTEVDFGCILNDTEVVRHMEMANCSPFPVKYRWSLLLDDWENQISHVITHAKPGSEAVPTSGENLRDRNGVFKR</sequence>
<reference evidence="10" key="1">
    <citation type="submission" date="2011-08" db="EMBL/GenBank/DDBJ databases">
        <title>The draft genome of Latimeria chalumnae.</title>
        <authorList>
            <person name="Di Palma F."/>
            <person name="Alfoldi J."/>
            <person name="Johnson J."/>
            <person name="Berlin A."/>
            <person name="Gnerre S."/>
            <person name="Jaffe D."/>
            <person name="MacCallum I."/>
            <person name="Young S."/>
            <person name="Walker B.J."/>
            <person name="Lander E."/>
            <person name="Lindblad-Toh K."/>
        </authorList>
    </citation>
    <scope>NUCLEOTIDE SEQUENCE [LARGE SCALE GENOMIC DNA]</scope>
    <source>
        <strain evidence="10">Wild caught</strain>
    </source>
</reference>
<dbReference type="EMBL" id="AFYH01190229">
    <property type="status" value="NOT_ANNOTATED_CDS"/>
    <property type="molecule type" value="Genomic_DNA"/>
</dbReference>
<dbReference type="Gene3D" id="2.60.40.10">
    <property type="entry name" value="Immunoglobulins"/>
    <property type="match status" value="4"/>
</dbReference>
<evidence type="ECO:0000259" key="8">
    <source>
        <dbReference type="Pfam" id="PF22544"/>
    </source>
</evidence>
<feature type="domain" description="HYDIN/VesB/CFA65-like Ig-like" evidence="8">
    <location>
        <begin position="319"/>
        <end position="413"/>
    </location>
</feature>
<feature type="region of interest" description="Disordered" evidence="6">
    <location>
        <begin position="687"/>
        <end position="708"/>
    </location>
</feature>
<dbReference type="EMBL" id="AFYH01190227">
    <property type="status" value="NOT_ANNOTATED_CDS"/>
    <property type="molecule type" value="Genomic_DNA"/>
</dbReference>
<dbReference type="PANTHER" id="PTHR23053:SF0">
    <property type="entry name" value="HYDROCEPHALUS-INDUCING PROTEIN HOMOLOG"/>
    <property type="match status" value="1"/>
</dbReference>
<evidence type="ECO:0000313" key="9">
    <source>
        <dbReference type="Ensembl" id="ENSLACP00000000720.1"/>
    </source>
</evidence>
<accession>H2ZTJ9</accession>
<evidence type="ECO:0000256" key="6">
    <source>
        <dbReference type="SAM" id="MobiDB-lite"/>
    </source>
</evidence>
<dbReference type="EMBL" id="AFYH01190231">
    <property type="status" value="NOT_ANNOTATED_CDS"/>
    <property type="molecule type" value="Genomic_DNA"/>
</dbReference>
<evidence type="ECO:0000259" key="7">
    <source>
        <dbReference type="Pfam" id="PF15780"/>
    </source>
</evidence>
<dbReference type="GeneTree" id="ENSGT00940000163228"/>
<dbReference type="OMA" id="HVITHAK"/>
<reference evidence="9" key="3">
    <citation type="submission" date="2025-09" db="UniProtKB">
        <authorList>
            <consortium name="Ensembl"/>
        </authorList>
    </citation>
    <scope>IDENTIFICATION</scope>
</reference>
<dbReference type="InterPro" id="IPR053879">
    <property type="entry name" value="HYDIN_VesB_CFA65-like_Ig"/>
</dbReference>
<dbReference type="GO" id="GO:1904158">
    <property type="term" value="P:axonemal central apparatus assembly"/>
    <property type="evidence" value="ECO:0007669"/>
    <property type="project" value="TreeGrafter"/>
</dbReference>
<dbReference type="STRING" id="7897.ENSLACP00000000720"/>
<dbReference type="AlphaFoldDB" id="H2ZTJ9"/>
<proteinExistence type="predicted"/>
<dbReference type="eggNOG" id="ENOG502QQ4F">
    <property type="taxonomic scope" value="Eukaryota"/>
</dbReference>
<dbReference type="EMBL" id="AFYH01190234">
    <property type="status" value="NOT_ANNOTATED_CDS"/>
    <property type="molecule type" value="Genomic_DNA"/>
</dbReference>
<evidence type="ECO:0000256" key="5">
    <source>
        <dbReference type="ARBA" id="ARBA00023273"/>
    </source>
</evidence>
<dbReference type="EMBL" id="AFYH01190232">
    <property type="status" value="NOT_ANNOTATED_CDS"/>
    <property type="molecule type" value="Genomic_DNA"/>
</dbReference>
<evidence type="ECO:0000313" key="10">
    <source>
        <dbReference type="Proteomes" id="UP000008672"/>
    </source>
</evidence>
<dbReference type="EMBL" id="AFYH01190228">
    <property type="status" value="NOT_ANNOTATED_CDS"/>
    <property type="molecule type" value="Genomic_DNA"/>
</dbReference>
<evidence type="ECO:0000256" key="2">
    <source>
        <dbReference type="ARBA" id="ARBA00004496"/>
    </source>
</evidence>
<comment type="subcellular location">
    <subcellularLocation>
        <location evidence="1">Cell projection</location>
        <location evidence="1">Cilium</location>
    </subcellularLocation>
    <subcellularLocation>
        <location evidence="2">Cytoplasm</location>
    </subcellularLocation>
</comment>
<dbReference type="Ensembl" id="ENSLACT00000000726.1">
    <property type="protein sequence ID" value="ENSLACP00000000720.1"/>
    <property type="gene ID" value="ENSLACG00000000645.1"/>
</dbReference>
<feature type="compositionally biased region" description="Basic and acidic residues" evidence="6">
    <location>
        <begin position="698"/>
        <end position="708"/>
    </location>
</feature>
<dbReference type="EMBL" id="AFYH01190226">
    <property type="status" value="NOT_ANNOTATED_CDS"/>
    <property type="molecule type" value="Genomic_DNA"/>
</dbReference>
<dbReference type="HOGENOM" id="CLU_369583_0_0_1"/>
<keyword evidence="4" id="KW-0969">Cilium</keyword>
<dbReference type="InParanoid" id="H2ZTJ9"/>
<evidence type="ECO:0000256" key="4">
    <source>
        <dbReference type="ARBA" id="ARBA00023069"/>
    </source>
</evidence>
<dbReference type="PANTHER" id="PTHR23053">
    <property type="entry name" value="DLEC1 DELETED IN LUNG AND ESOPHAGEAL CANCER 1"/>
    <property type="match status" value="1"/>
</dbReference>
<dbReference type="EMBL" id="AFYH01190230">
    <property type="status" value="NOT_ANNOTATED_CDS"/>
    <property type="molecule type" value="Genomic_DNA"/>
</dbReference>
<keyword evidence="10" id="KW-1185">Reference proteome</keyword>
<evidence type="ECO:0000256" key="1">
    <source>
        <dbReference type="ARBA" id="ARBA00004138"/>
    </source>
</evidence>
<keyword evidence="5" id="KW-0966">Cell projection</keyword>
<reference evidence="9" key="2">
    <citation type="submission" date="2025-08" db="UniProtKB">
        <authorList>
            <consortium name="Ensembl"/>
        </authorList>
    </citation>
    <scope>IDENTIFICATION</scope>
</reference>
<dbReference type="Proteomes" id="UP000008672">
    <property type="component" value="Unassembled WGS sequence"/>
</dbReference>
<evidence type="ECO:0000256" key="3">
    <source>
        <dbReference type="ARBA" id="ARBA00022490"/>
    </source>
</evidence>
<protein>
    <submittedName>
        <fullName evidence="9">Uncharacterized protein</fullName>
    </submittedName>
</protein>
<dbReference type="InterPro" id="IPR031549">
    <property type="entry name" value="ASH"/>
</dbReference>
<dbReference type="GO" id="GO:0003341">
    <property type="term" value="P:cilium movement"/>
    <property type="evidence" value="ECO:0007669"/>
    <property type="project" value="TreeGrafter"/>
</dbReference>
<dbReference type="EMBL" id="AFYH01190233">
    <property type="status" value="NOT_ANNOTATED_CDS"/>
    <property type="molecule type" value="Genomic_DNA"/>
</dbReference>
<dbReference type="InterPro" id="IPR033305">
    <property type="entry name" value="Hydin-like"/>
</dbReference>
<organism evidence="9 10">
    <name type="scientific">Latimeria chalumnae</name>
    <name type="common">Coelacanth</name>
    <dbReference type="NCBI Taxonomy" id="7897"/>
    <lineage>
        <taxon>Eukaryota</taxon>
        <taxon>Metazoa</taxon>
        <taxon>Chordata</taxon>
        <taxon>Craniata</taxon>
        <taxon>Vertebrata</taxon>
        <taxon>Euteleostomi</taxon>
        <taxon>Coelacanthiformes</taxon>
        <taxon>Coelacanthidae</taxon>
        <taxon>Latimeria</taxon>
    </lineage>
</organism>
<name>H2ZTJ9_LATCH</name>
<feature type="domain" description="Abnormal spindle-like microcephaly-associated protein ASH" evidence="7">
    <location>
        <begin position="32"/>
        <end position="130"/>
    </location>
</feature>